<gene>
    <name evidence="1" type="ORF">HY768_07230</name>
</gene>
<reference evidence="1" key="1">
    <citation type="submission" date="2020-07" db="EMBL/GenBank/DDBJ databases">
        <title>Huge and variable diversity of episymbiotic CPR bacteria and DPANN archaea in groundwater ecosystems.</title>
        <authorList>
            <person name="He C.Y."/>
            <person name="Keren R."/>
            <person name="Whittaker M."/>
            <person name="Farag I.F."/>
            <person name="Doudna J."/>
            <person name="Cate J.H.D."/>
            <person name="Banfield J.F."/>
        </authorList>
    </citation>
    <scope>NUCLEOTIDE SEQUENCE</scope>
    <source>
        <strain evidence="1">NC_groundwater_1520_Pr4_B-0.1um_53_5</strain>
    </source>
</reference>
<name>A0A933I9K6_UNCT6</name>
<accession>A0A933I9K6</accession>
<dbReference type="GO" id="GO:0019867">
    <property type="term" value="C:outer membrane"/>
    <property type="evidence" value="ECO:0007669"/>
    <property type="project" value="InterPro"/>
</dbReference>
<dbReference type="Pfam" id="PF04390">
    <property type="entry name" value="LptE"/>
    <property type="match status" value="1"/>
</dbReference>
<dbReference type="EMBL" id="JACQXR010000093">
    <property type="protein sequence ID" value="MBI4727001.1"/>
    <property type="molecule type" value="Genomic_DNA"/>
</dbReference>
<dbReference type="InterPro" id="IPR007485">
    <property type="entry name" value="LPS_assembly_LptE"/>
</dbReference>
<evidence type="ECO:0000313" key="2">
    <source>
        <dbReference type="Proteomes" id="UP000736328"/>
    </source>
</evidence>
<proteinExistence type="predicted"/>
<sequence length="168" mass="18490">MKSENKKQPPGSRLVWPGWLLLLGLSGCYSFHSGRLPFKTLGVPVAANATGDYRLPDLITKSVMAAITRDGSVKLAEPEKSEGMMAIEIKSYSRDPLKYSAQEVVSEYKITITAAVIVKNDQGKVLWENLALSAWSTYLPGREEESAGIGKASDKLAEEIVRQAFENW</sequence>
<dbReference type="PROSITE" id="PS51257">
    <property type="entry name" value="PROKAR_LIPOPROTEIN"/>
    <property type="match status" value="1"/>
</dbReference>
<dbReference type="AlphaFoldDB" id="A0A933I9K6"/>
<protein>
    <submittedName>
        <fullName evidence="1">LptE family protein</fullName>
    </submittedName>
</protein>
<comment type="caution">
    <text evidence="1">The sequence shown here is derived from an EMBL/GenBank/DDBJ whole genome shotgun (WGS) entry which is preliminary data.</text>
</comment>
<dbReference type="GO" id="GO:0043165">
    <property type="term" value="P:Gram-negative-bacterium-type cell outer membrane assembly"/>
    <property type="evidence" value="ECO:0007669"/>
    <property type="project" value="InterPro"/>
</dbReference>
<dbReference type="Proteomes" id="UP000736328">
    <property type="component" value="Unassembled WGS sequence"/>
</dbReference>
<organism evidence="1 2">
    <name type="scientific">candidate division TA06 bacterium</name>
    <dbReference type="NCBI Taxonomy" id="2250710"/>
    <lineage>
        <taxon>Bacteria</taxon>
        <taxon>Bacteria division TA06</taxon>
    </lineage>
</organism>
<evidence type="ECO:0000313" key="1">
    <source>
        <dbReference type="EMBL" id="MBI4727001.1"/>
    </source>
</evidence>